<keyword evidence="3" id="KW-1185">Reference proteome</keyword>
<accession>A0A965ZFM3</accession>
<keyword evidence="1" id="KW-1133">Transmembrane helix</keyword>
<organism evidence="2 3">
    <name type="scientific">Mucilaginibacter agri</name>
    <dbReference type="NCBI Taxonomy" id="2695265"/>
    <lineage>
        <taxon>Bacteria</taxon>
        <taxon>Pseudomonadati</taxon>
        <taxon>Bacteroidota</taxon>
        <taxon>Sphingobacteriia</taxon>
        <taxon>Sphingobacteriales</taxon>
        <taxon>Sphingobacteriaceae</taxon>
        <taxon>Mucilaginibacter</taxon>
    </lineage>
</organism>
<dbReference type="Proteomes" id="UP000638732">
    <property type="component" value="Unassembled WGS sequence"/>
</dbReference>
<reference evidence="2" key="1">
    <citation type="submission" date="2020-01" db="EMBL/GenBank/DDBJ databases">
        <authorList>
            <person name="Seo Y.L."/>
        </authorList>
    </citation>
    <scope>NUCLEOTIDE SEQUENCE</scope>
    <source>
        <strain evidence="2">R11</strain>
    </source>
</reference>
<dbReference type="AlphaFoldDB" id="A0A965ZFM3"/>
<keyword evidence="1" id="KW-0812">Transmembrane</keyword>
<evidence type="ECO:0000256" key="1">
    <source>
        <dbReference type="SAM" id="Phobius"/>
    </source>
</evidence>
<sequence>MTNFERLDSIQARYGFVVYVAVILICQLAFTVLNAYIIGQRQKLCFEPDKIEIVLKWKALRWNFVLLPLTLSGLLIINVYQLHIQFMAYLIATYDVASAWLDQHYFSRRGGFSVK</sequence>
<evidence type="ECO:0000313" key="3">
    <source>
        <dbReference type="Proteomes" id="UP000638732"/>
    </source>
</evidence>
<keyword evidence="1" id="KW-0472">Membrane</keyword>
<comment type="caution">
    <text evidence="2">The sequence shown here is derived from an EMBL/GenBank/DDBJ whole genome shotgun (WGS) entry which is preliminary data.</text>
</comment>
<evidence type="ECO:0000313" key="2">
    <source>
        <dbReference type="EMBL" id="NCD69119.1"/>
    </source>
</evidence>
<dbReference type="RefSeq" id="WP_166585098.1">
    <property type="nucleotide sequence ID" value="NZ_WWEO01000040.1"/>
</dbReference>
<gene>
    <name evidence="2" type="ORF">GSY63_07105</name>
</gene>
<reference evidence="2" key="2">
    <citation type="submission" date="2020-10" db="EMBL/GenBank/DDBJ databases">
        <title>Mucilaginibacter sp. nov., isolated from soil.</title>
        <authorList>
            <person name="Jeon C.O."/>
        </authorList>
    </citation>
    <scope>NUCLEOTIDE SEQUENCE</scope>
    <source>
        <strain evidence="2">R11</strain>
    </source>
</reference>
<feature type="transmembrane region" description="Helical" evidence="1">
    <location>
        <begin position="59"/>
        <end position="80"/>
    </location>
</feature>
<dbReference type="EMBL" id="WWEO01000040">
    <property type="protein sequence ID" value="NCD69119.1"/>
    <property type="molecule type" value="Genomic_DNA"/>
</dbReference>
<protein>
    <submittedName>
        <fullName evidence="2">Uncharacterized protein</fullName>
    </submittedName>
</protein>
<name>A0A965ZFM3_9SPHI</name>
<feature type="transmembrane region" description="Helical" evidence="1">
    <location>
        <begin position="16"/>
        <end position="38"/>
    </location>
</feature>
<proteinExistence type="predicted"/>